<feature type="repeat" description="ANK" evidence="3">
    <location>
        <begin position="494"/>
        <end position="526"/>
    </location>
</feature>
<feature type="region of interest" description="Disordered" evidence="4">
    <location>
        <begin position="102"/>
        <end position="145"/>
    </location>
</feature>
<feature type="compositionally biased region" description="Polar residues" evidence="4">
    <location>
        <begin position="75"/>
        <end position="88"/>
    </location>
</feature>
<organism evidence="5 6">
    <name type="scientific">Phytophthora palmivora</name>
    <dbReference type="NCBI Taxonomy" id="4796"/>
    <lineage>
        <taxon>Eukaryota</taxon>
        <taxon>Sar</taxon>
        <taxon>Stramenopiles</taxon>
        <taxon>Oomycota</taxon>
        <taxon>Peronosporomycetes</taxon>
        <taxon>Peronosporales</taxon>
        <taxon>Peronosporaceae</taxon>
        <taxon>Phytophthora</taxon>
    </lineage>
</organism>
<reference evidence="5 6" key="1">
    <citation type="journal article" date="2017" name="Genome Biol. Evol.">
        <title>Phytophthora megakarya and P. palmivora, closely related causal agents of cacao black pod rot, underwent increases in genome sizes and gene numbers by different mechanisms.</title>
        <authorList>
            <person name="Ali S.S."/>
            <person name="Shao J."/>
            <person name="Lary D.J."/>
            <person name="Kronmiller B."/>
            <person name="Shen D."/>
            <person name="Strem M.D."/>
            <person name="Amoako-Attah I."/>
            <person name="Akrofi A.Y."/>
            <person name="Begoude B.A."/>
            <person name="Ten Hoopen G.M."/>
            <person name="Coulibaly K."/>
            <person name="Kebe B.I."/>
            <person name="Melnick R.L."/>
            <person name="Guiltinan M.J."/>
            <person name="Tyler B.M."/>
            <person name="Meinhardt L.W."/>
            <person name="Bailey B.A."/>
        </authorList>
    </citation>
    <scope>NUCLEOTIDE SEQUENCE [LARGE SCALE GENOMIC DNA]</scope>
    <source>
        <strain evidence="6">sbr112.9</strain>
    </source>
</reference>
<dbReference type="Pfam" id="PF12796">
    <property type="entry name" value="Ank_2"/>
    <property type="match status" value="5"/>
</dbReference>
<dbReference type="SMART" id="SM00248">
    <property type="entry name" value="ANK"/>
    <property type="match status" value="11"/>
</dbReference>
<feature type="compositionally biased region" description="Polar residues" evidence="4">
    <location>
        <begin position="122"/>
        <end position="145"/>
    </location>
</feature>
<dbReference type="InterPro" id="IPR002110">
    <property type="entry name" value="Ankyrin_rpt"/>
</dbReference>
<dbReference type="AlphaFoldDB" id="A0A2P4YDW2"/>
<protein>
    <submittedName>
        <fullName evidence="5">Ankyrin-like protein</fullName>
    </submittedName>
</protein>
<dbReference type="PROSITE" id="PS50088">
    <property type="entry name" value="ANK_REPEAT"/>
    <property type="match status" value="5"/>
</dbReference>
<evidence type="ECO:0000313" key="6">
    <source>
        <dbReference type="Proteomes" id="UP000237271"/>
    </source>
</evidence>
<keyword evidence="1" id="KW-0677">Repeat</keyword>
<gene>
    <name evidence="5" type="ORF">PHPALM_6799</name>
</gene>
<feature type="region of interest" description="Disordered" evidence="4">
    <location>
        <begin position="653"/>
        <end position="713"/>
    </location>
</feature>
<evidence type="ECO:0000313" key="5">
    <source>
        <dbReference type="EMBL" id="POM76012.1"/>
    </source>
</evidence>
<dbReference type="Proteomes" id="UP000237271">
    <property type="component" value="Unassembled WGS sequence"/>
</dbReference>
<feature type="compositionally biased region" description="Polar residues" evidence="4">
    <location>
        <begin position="653"/>
        <end position="669"/>
    </location>
</feature>
<dbReference type="EMBL" id="NCKW01003568">
    <property type="protein sequence ID" value="POM76012.1"/>
    <property type="molecule type" value="Genomic_DNA"/>
</dbReference>
<name>A0A2P4YDW2_9STRA</name>
<feature type="repeat" description="ANK" evidence="3">
    <location>
        <begin position="527"/>
        <end position="559"/>
    </location>
</feature>
<dbReference type="PANTHER" id="PTHR24198:SF165">
    <property type="entry name" value="ANKYRIN REPEAT-CONTAINING PROTEIN-RELATED"/>
    <property type="match status" value="1"/>
</dbReference>
<dbReference type="PANTHER" id="PTHR24198">
    <property type="entry name" value="ANKYRIN REPEAT AND PROTEIN KINASE DOMAIN-CONTAINING PROTEIN"/>
    <property type="match status" value="1"/>
</dbReference>
<dbReference type="SUPFAM" id="SSF48403">
    <property type="entry name" value="Ankyrin repeat"/>
    <property type="match status" value="2"/>
</dbReference>
<keyword evidence="2 3" id="KW-0040">ANK repeat</keyword>
<accession>A0A2P4YDW2</accession>
<sequence>MQLQLVSGDDVDVLPPSQPKLRPMRDFESTGSVLNAPRRAELSRQRHCVDFDHQTIELRQAFRTAPEPVTLESPPRNSSPSSILRNRSTSAAVGTSLQVLERNSEQSVAPKEKLKKKKKVSFLQTEPEQELEQNASPRNQCSCQSLKPTDDVKDMGSPIHAACRRAELQAVKHLLSFYFGADLIKLVNSSCGCGRTPLEVACETGDVRIVKLLLKRHADPNTTGSTTPGRQTLSSHIRNHRRRSIDPMLSRKRKRTCLGIACKNRKTDIMELLMQYGARIDEEALVVACETGDVRIVKLLLKRHADPNTTGSTTPGRQTLSSHIRNHRRRSIDPMLSRKRKRTCLGIACKNRKTDIMELLMQYGARIDEEALVMAASCGHEDVIRTLVNFANADAKKKASPVHQLFHKKGAEANERTYVPLISSSTLQKACSAAAAEHPDLIRVLLGDGKNATSRQSVVKCAFDAVNLPDFRLLKYLAKMYETRLLLDARDKTSQSSLLHAAVKNGSAKTVLLLIKMGADVQAKDGSGIPPLYLACARGQEVVVQTLLEKGAKCTAVGPSGETALHIAAQENQLACVKLLLEIGKVPVDDVTHDHCTALHLASQRGNTAVAACLLDHGANVDAMTVDNDSPLLKASRMSQFQTVKLLLSRNASTQPMLTSSTSEQKMTVTSSASFESTSSTSPRSSSQIARSRSWSSSAGNSSQRNKSNKNNERIFIAKSNTHTSLKHWLRSVLNN</sequence>
<feature type="repeat" description="ANK" evidence="3">
    <location>
        <begin position="560"/>
        <end position="584"/>
    </location>
</feature>
<feature type="region of interest" description="Disordered" evidence="4">
    <location>
        <begin position="218"/>
        <end position="240"/>
    </location>
</feature>
<evidence type="ECO:0000256" key="4">
    <source>
        <dbReference type="SAM" id="MobiDB-lite"/>
    </source>
</evidence>
<evidence type="ECO:0000256" key="1">
    <source>
        <dbReference type="ARBA" id="ARBA00022737"/>
    </source>
</evidence>
<feature type="region of interest" description="Disordered" evidence="4">
    <location>
        <begin position="1"/>
        <end position="25"/>
    </location>
</feature>
<feature type="compositionally biased region" description="Polar residues" evidence="4">
    <location>
        <begin position="307"/>
        <end position="320"/>
    </location>
</feature>
<dbReference type="Gene3D" id="1.25.40.20">
    <property type="entry name" value="Ankyrin repeat-containing domain"/>
    <property type="match status" value="3"/>
</dbReference>
<dbReference type="InterPro" id="IPR036770">
    <property type="entry name" value="Ankyrin_rpt-contain_sf"/>
</dbReference>
<keyword evidence="6" id="KW-1185">Reference proteome</keyword>
<evidence type="ECO:0000256" key="2">
    <source>
        <dbReference type="ARBA" id="ARBA00023043"/>
    </source>
</evidence>
<comment type="caution">
    <text evidence="5">The sequence shown here is derived from an EMBL/GenBank/DDBJ whole genome shotgun (WGS) entry which is preliminary data.</text>
</comment>
<feature type="repeat" description="ANK" evidence="3">
    <location>
        <begin position="594"/>
        <end position="626"/>
    </location>
</feature>
<dbReference type="PROSITE" id="PS50297">
    <property type="entry name" value="ANK_REP_REGION"/>
    <property type="match status" value="5"/>
</dbReference>
<feature type="repeat" description="ANK" evidence="3">
    <location>
        <begin position="193"/>
        <end position="225"/>
    </location>
</feature>
<feature type="region of interest" description="Disordered" evidence="4">
    <location>
        <begin position="63"/>
        <end position="88"/>
    </location>
</feature>
<feature type="compositionally biased region" description="Low complexity" evidence="4">
    <location>
        <begin position="670"/>
        <end position="706"/>
    </location>
</feature>
<feature type="compositionally biased region" description="Polar residues" evidence="4">
    <location>
        <begin position="220"/>
        <end position="233"/>
    </location>
</feature>
<proteinExistence type="predicted"/>
<dbReference type="OrthoDB" id="165259at2759"/>
<evidence type="ECO:0000256" key="3">
    <source>
        <dbReference type="PROSITE-ProRule" id="PRU00023"/>
    </source>
</evidence>
<feature type="region of interest" description="Disordered" evidence="4">
    <location>
        <begin position="305"/>
        <end position="327"/>
    </location>
</feature>